<dbReference type="OrthoDB" id="1926629at2759"/>
<comment type="caution">
    <text evidence="2">The sequence shown here is derived from an EMBL/GenBank/DDBJ whole genome shotgun (WGS) entry which is preliminary data.</text>
</comment>
<reference evidence="2 3" key="1">
    <citation type="submission" date="2019-09" db="EMBL/GenBank/DDBJ databases">
        <authorList>
            <person name="Ou C."/>
        </authorList>
    </citation>
    <scope>NUCLEOTIDE SEQUENCE [LARGE SCALE GENOMIC DNA]</scope>
    <source>
        <strain evidence="2">S2</strain>
        <tissue evidence="2">Leaf</tissue>
    </source>
</reference>
<protein>
    <submittedName>
        <fullName evidence="2">F-box protein</fullName>
    </submittedName>
</protein>
<proteinExistence type="predicted"/>
<dbReference type="InterPro" id="IPR057136">
    <property type="entry name" value="At2g35280_TPR_dom"/>
</dbReference>
<dbReference type="SUPFAM" id="SSF81901">
    <property type="entry name" value="HCP-like"/>
    <property type="match status" value="1"/>
</dbReference>
<evidence type="ECO:0000259" key="1">
    <source>
        <dbReference type="Pfam" id="PF23310"/>
    </source>
</evidence>
<gene>
    <name evidence="2" type="ORF">D8674_003864</name>
</gene>
<reference evidence="3" key="2">
    <citation type="submission" date="2019-10" db="EMBL/GenBank/DDBJ databases">
        <title>A de novo genome assembly of a pear dwarfing rootstock.</title>
        <authorList>
            <person name="Wang F."/>
            <person name="Wang J."/>
            <person name="Li S."/>
            <person name="Zhang Y."/>
            <person name="Fang M."/>
            <person name="Ma L."/>
            <person name="Zhao Y."/>
            <person name="Jiang S."/>
        </authorList>
    </citation>
    <scope>NUCLEOTIDE SEQUENCE [LARGE SCALE GENOMIC DNA]</scope>
</reference>
<accession>A0A5N5FI88</accession>
<name>A0A5N5FI88_9ROSA</name>
<dbReference type="InterPro" id="IPR040338">
    <property type="entry name" value="At1g67623-like"/>
</dbReference>
<dbReference type="Pfam" id="PF23310">
    <property type="entry name" value="TPR_27"/>
    <property type="match status" value="1"/>
</dbReference>
<sequence length="186" mass="21898">MTFGLHDRWCIYSCLSKHKPPQLQNDEERQTMKKGRVMKKGTTTPTFIQSLLNELLLGILTRLVPAPYIPYIQKNWCTRSLTNSSNMTCIFEHISIRRFERVDPLTSQRRHEEVYKFLEWCIEWNNPEALYTQGMQWYFQYNNSELGIDYLKTVISKGHQASMYVYGALAMQGRMKKKEASALCIL</sequence>
<dbReference type="EMBL" id="SMOL01000695">
    <property type="protein sequence ID" value="KAB2602859.1"/>
    <property type="molecule type" value="Genomic_DNA"/>
</dbReference>
<dbReference type="PANTHER" id="PTHR33784">
    <property type="entry name" value="OS05G0482100 PROTEIN"/>
    <property type="match status" value="1"/>
</dbReference>
<keyword evidence="3" id="KW-1185">Reference proteome</keyword>
<reference evidence="2 3" key="3">
    <citation type="submission" date="2019-11" db="EMBL/GenBank/DDBJ databases">
        <title>A de novo genome assembly of a pear dwarfing rootstock.</title>
        <authorList>
            <person name="Wang F."/>
            <person name="Wang J."/>
            <person name="Li S."/>
            <person name="Zhang Y."/>
            <person name="Fang M."/>
            <person name="Ma L."/>
            <person name="Zhao Y."/>
            <person name="Jiang S."/>
        </authorList>
    </citation>
    <scope>NUCLEOTIDE SEQUENCE [LARGE SCALE GENOMIC DNA]</scope>
    <source>
        <strain evidence="2">S2</strain>
        <tissue evidence="2">Leaf</tissue>
    </source>
</reference>
<organism evidence="2 3">
    <name type="scientific">Pyrus ussuriensis x Pyrus communis</name>
    <dbReference type="NCBI Taxonomy" id="2448454"/>
    <lineage>
        <taxon>Eukaryota</taxon>
        <taxon>Viridiplantae</taxon>
        <taxon>Streptophyta</taxon>
        <taxon>Embryophyta</taxon>
        <taxon>Tracheophyta</taxon>
        <taxon>Spermatophyta</taxon>
        <taxon>Magnoliopsida</taxon>
        <taxon>eudicotyledons</taxon>
        <taxon>Gunneridae</taxon>
        <taxon>Pentapetalae</taxon>
        <taxon>rosids</taxon>
        <taxon>fabids</taxon>
        <taxon>Rosales</taxon>
        <taxon>Rosaceae</taxon>
        <taxon>Amygdaloideae</taxon>
        <taxon>Maleae</taxon>
        <taxon>Pyrus</taxon>
    </lineage>
</organism>
<dbReference type="AlphaFoldDB" id="A0A5N5FI88"/>
<evidence type="ECO:0000313" key="2">
    <source>
        <dbReference type="EMBL" id="KAB2602859.1"/>
    </source>
</evidence>
<dbReference type="Proteomes" id="UP000327157">
    <property type="component" value="Chromosome 10"/>
</dbReference>
<dbReference type="PANTHER" id="PTHR33784:SF10">
    <property type="entry name" value="F-BOX PROTEIN"/>
    <property type="match status" value="1"/>
</dbReference>
<feature type="domain" description="At2g35280-like TPR" evidence="1">
    <location>
        <begin position="104"/>
        <end position="177"/>
    </location>
</feature>
<evidence type="ECO:0000313" key="3">
    <source>
        <dbReference type="Proteomes" id="UP000327157"/>
    </source>
</evidence>